<protein>
    <recommendedName>
        <fullName evidence="1">AbiEi antitoxin N-terminal domain-containing protein</fullName>
    </recommendedName>
</protein>
<evidence type="ECO:0000259" key="1">
    <source>
        <dbReference type="Pfam" id="PF13338"/>
    </source>
</evidence>
<gene>
    <name evidence="2" type="ORF">DPM12_04745</name>
</gene>
<name>A0A329QZP0_9ACTN</name>
<organism evidence="2 3">
    <name type="scientific">Phytoactinopolyspora halophila</name>
    <dbReference type="NCBI Taxonomy" id="1981511"/>
    <lineage>
        <taxon>Bacteria</taxon>
        <taxon>Bacillati</taxon>
        <taxon>Actinomycetota</taxon>
        <taxon>Actinomycetes</taxon>
        <taxon>Jiangellales</taxon>
        <taxon>Jiangellaceae</taxon>
        <taxon>Phytoactinopolyspora</taxon>
    </lineage>
</organism>
<dbReference type="InterPro" id="IPR025159">
    <property type="entry name" value="AbiEi_N"/>
</dbReference>
<dbReference type="RefSeq" id="WP_112257164.1">
    <property type="nucleotide sequence ID" value="NZ_QMIG01000003.1"/>
</dbReference>
<keyword evidence="3" id="KW-1185">Reference proteome</keyword>
<evidence type="ECO:0000313" key="3">
    <source>
        <dbReference type="Proteomes" id="UP000250462"/>
    </source>
</evidence>
<dbReference type="EMBL" id="QMIG01000003">
    <property type="protein sequence ID" value="RAW17346.1"/>
    <property type="molecule type" value="Genomic_DNA"/>
</dbReference>
<proteinExistence type="predicted"/>
<sequence>MGSRRCTIPTAIQQILAWDHIVTVADAQAHGVSRARLSRLARTGVLRRLAPGVYVQASTYSETAPWPAFALRTRALVAACGPAAYAAGWSAVAVQGLPVLGPPPARPLIVIPDDAGVSYDSPYGRIRAVALPAQHRDLVSGCRVTSAARTVVDVARTAGREDALVVADAALRTLTTTDRLVHALQHATHWPGVRAATWVVEHADGYAESPLETLGRLTFIENGLPVPISNPWVTAGRRQYRPDHLIPVRWLAFEGDGAFKYDGRLDAGRVIKKQYEREWLLREIGLQVVRYEWELARFNRPRLAARFRAAIASTTVQDRPCRWSRT</sequence>
<feature type="domain" description="AbiEi antitoxin N-terminal" evidence="1">
    <location>
        <begin position="13"/>
        <end position="55"/>
    </location>
</feature>
<dbReference type="AlphaFoldDB" id="A0A329QZP0"/>
<accession>A0A329QZP0</accession>
<reference evidence="2 3" key="1">
    <citation type="submission" date="2018-06" db="EMBL/GenBank/DDBJ databases">
        <title>Phytoactinopolyspora halophila sp. nov., a novel halophilic actinomycete isolated from a saline soil in China.</title>
        <authorList>
            <person name="Tang S.-K."/>
        </authorList>
    </citation>
    <scope>NUCLEOTIDE SEQUENCE [LARGE SCALE GENOMIC DNA]</scope>
    <source>
        <strain evidence="2 3">YIM 96934</strain>
    </source>
</reference>
<dbReference type="Proteomes" id="UP000250462">
    <property type="component" value="Unassembled WGS sequence"/>
</dbReference>
<dbReference type="Pfam" id="PF13338">
    <property type="entry name" value="AbiEi_4"/>
    <property type="match status" value="1"/>
</dbReference>
<dbReference type="OrthoDB" id="5143202at2"/>
<comment type="caution">
    <text evidence="2">The sequence shown here is derived from an EMBL/GenBank/DDBJ whole genome shotgun (WGS) entry which is preliminary data.</text>
</comment>
<evidence type="ECO:0000313" key="2">
    <source>
        <dbReference type="EMBL" id="RAW17346.1"/>
    </source>
</evidence>